<comment type="catalytic activity">
    <reaction evidence="7">
        <text>L-cysteinyl-[prolipoprotein] + a 1,2-diacyl-sn-glycero-3-phospho-(1'-sn-glycerol) = an S-1,2-diacyl-sn-glyceryl-L-cysteinyl-[prolipoprotein] + sn-glycerol 1-phosphate + H(+)</text>
        <dbReference type="Rhea" id="RHEA:56712"/>
        <dbReference type="Rhea" id="RHEA-COMP:14679"/>
        <dbReference type="Rhea" id="RHEA-COMP:14680"/>
        <dbReference type="ChEBI" id="CHEBI:15378"/>
        <dbReference type="ChEBI" id="CHEBI:29950"/>
        <dbReference type="ChEBI" id="CHEBI:57685"/>
        <dbReference type="ChEBI" id="CHEBI:64716"/>
        <dbReference type="ChEBI" id="CHEBI:140658"/>
        <dbReference type="EC" id="2.5.1.145"/>
    </reaction>
</comment>
<dbReference type="Pfam" id="PF01790">
    <property type="entry name" value="LGT"/>
    <property type="match status" value="1"/>
</dbReference>
<gene>
    <name evidence="7" type="primary">lgt</name>
    <name evidence="8" type="ORF">JKP34_13325</name>
</gene>
<name>A0A937AP36_9BACT</name>
<comment type="similarity">
    <text evidence="1 7">Belongs to the Lgt family.</text>
</comment>
<feature type="transmembrane region" description="Helical" evidence="7">
    <location>
        <begin position="273"/>
        <end position="292"/>
    </location>
</feature>
<dbReference type="GO" id="GO:0005886">
    <property type="term" value="C:plasma membrane"/>
    <property type="evidence" value="ECO:0007669"/>
    <property type="project" value="UniProtKB-SubCell"/>
</dbReference>
<dbReference type="GO" id="GO:0042158">
    <property type="term" value="P:lipoprotein biosynthetic process"/>
    <property type="evidence" value="ECO:0007669"/>
    <property type="project" value="UniProtKB-UniRule"/>
</dbReference>
<dbReference type="Proteomes" id="UP000642920">
    <property type="component" value="Unassembled WGS sequence"/>
</dbReference>
<keyword evidence="2 7" id="KW-1003">Cell membrane</keyword>
<feature type="transmembrane region" description="Helical" evidence="7">
    <location>
        <begin position="304"/>
        <end position="322"/>
    </location>
</feature>
<dbReference type="PANTHER" id="PTHR30589">
    <property type="entry name" value="PROLIPOPROTEIN DIACYLGLYCERYL TRANSFERASE"/>
    <property type="match status" value="1"/>
</dbReference>
<comment type="function">
    <text evidence="7">Catalyzes the transfer of the diacylglyceryl group from phosphatidylglycerol to the sulfhydryl group of the N-terminal cysteine of a prolipoprotein, the first step in the formation of mature lipoproteins.</text>
</comment>
<feature type="transmembrane region" description="Helical" evidence="7">
    <location>
        <begin position="55"/>
        <end position="75"/>
    </location>
</feature>
<evidence type="ECO:0000256" key="6">
    <source>
        <dbReference type="ARBA" id="ARBA00023136"/>
    </source>
</evidence>
<dbReference type="EC" id="2.5.1.145" evidence="7"/>
<evidence type="ECO:0000313" key="8">
    <source>
        <dbReference type="EMBL" id="MBL0766242.1"/>
    </source>
</evidence>
<sequence length="363" mass="41395">MLSYIVWSPKPYIVDLGFTELRWYGLLFALGFIISQQVMFYIFKKEGKPERQVEVLTLYMVIATIIGARLGHVLFYEPDKYFGDFWSHPFDFLKVWEGGLASHGGAIGILVALYLFSRKYKDISYLWIVDRIVIVVAITGALIRTGNFINSEIIGLPTDKAIGIVFGRDVETRVAYQTSAITDVKIKKVSENEFPTELEAEGLQPIILNVSYDSKNGMEAIQRYTEEKLLNVLGSEKIKQFALFNQNTTIQYETNPGVITARIFGLGIPRHAAQLYEAFSCVLLFLLLFYLWNKSRSGLADGRLFGIFLIVCFGLRFFYEFIKENQVAFEDNIALNMGQWLSIPLVLAGVYLVFKSIRAEKRI</sequence>
<accession>A0A937AP36</accession>
<evidence type="ECO:0000256" key="1">
    <source>
        <dbReference type="ARBA" id="ARBA00007150"/>
    </source>
</evidence>
<comment type="caution">
    <text evidence="8">The sequence shown here is derived from an EMBL/GenBank/DDBJ whole genome shotgun (WGS) entry which is preliminary data.</text>
</comment>
<evidence type="ECO:0000256" key="3">
    <source>
        <dbReference type="ARBA" id="ARBA00022679"/>
    </source>
</evidence>
<evidence type="ECO:0000256" key="5">
    <source>
        <dbReference type="ARBA" id="ARBA00022989"/>
    </source>
</evidence>
<keyword evidence="4 7" id="KW-0812">Transmembrane</keyword>
<evidence type="ECO:0000313" key="9">
    <source>
        <dbReference type="Proteomes" id="UP000642920"/>
    </source>
</evidence>
<keyword evidence="5 7" id="KW-1133">Transmembrane helix</keyword>
<keyword evidence="3 7" id="KW-0808">Transferase</keyword>
<feature type="transmembrane region" description="Helical" evidence="7">
    <location>
        <begin position="334"/>
        <end position="354"/>
    </location>
</feature>
<dbReference type="GO" id="GO:0008961">
    <property type="term" value="F:phosphatidylglycerol-prolipoprotein diacylglyceryl transferase activity"/>
    <property type="evidence" value="ECO:0007669"/>
    <property type="project" value="UniProtKB-UniRule"/>
</dbReference>
<feature type="binding site" evidence="7">
    <location>
        <position position="144"/>
    </location>
    <ligand>
        <name>a 1,2-diacyl-sn-glycero-3-phospho-(1'-sn-glycerol)</name>
        <dbReference type="ChEBI" id="CHEBI:64716"/>
    </ligand>
</feature>
<dbReference type="PROSITE" id="PS01311">
    <property type="entry name" value="LGT"/>
    <property type="match status" value="1"/>
</dbReference>
<comment type="subcellular location">
    <subcellularLocation>
        <location evidence="7">Cell membrane</location>
        <topology evidence="7">Multi-pass membrane protein</topology>
    </subcellularLocation>
</comment>
<dbReference type="RefSeq" id="WP_201922363.1">
    <property type="nucleotide sequence ID" value="NZ_JAERQG010000003.1"/>
</dbReference>
<dbReference type="PANTHER" id="PTHR30589:SF0">
    <property type="entry name" value="PHOSPHATIDYLGLYCEROL--PROLIPOPROTEIN DIACYLGLYCERYL TRANSFERASE"/>
    <property type="match status" value="1"/>
</dbReference>
<protein>
    <recommendedName>
        <fullName evidence="7">Phosphatidylglycerol--prolipoprotein diacylglyceryl transferase</fullName>
        <ecNumber evidence="7">2.5.1.145</ecNumber>
    </recommendedName>
</protein>
<dbReference type="HAMAP" id="MF_01147">
    <property type="entry name" value="Lgt"/>
    <property type="match status" value="1"/>
</dbReference>
<evidence type="ECO:0000256" key="2">
    <source>
        <dbReference type="ARBA" id="ARBA00022475"/>
    </source>
</evidence>
<dbReference type="EMBL" id="JAERQG010000003">
    <property type="protein sequence ID" value="MBL0766242.1"/>
    <property type="molecule type" value="Genomic_DNA"/>
</dbReference>
<evidence type="ECO:0000256" key="4">
    <source>
        <dbReference type="ARBA" id="ARBA00022692"/>
    </source>
</evidence>
<organism evidence="8 9">
    <name type="scientific">Marivirga atlantica</name>
    <dbReference type="NCBI Taxonomy" id="1548457"/>
    <lineage>
        <taxon>Bacteria</taxon>
        <taxon>Pseudomonadati</taxon>
        <taxon>Bacteroidota</taxon>
        <taxon>Cytophagia</taxon>
        <taxon>Cytophagales</taxon>
        <taxon>Marivirgaceae</taxon>
        <taxon>Marivirga</taxon>
    </lineage>
</organism>
<comment type="pathway">
    <text evidence="7">Protein modification; lipoprotein biosynthesis (diacylglyceryl transfer).</text>
</comment>
<dbReference type="AlphaFoldDB" id="A0A937AP36"/>
<feature type="transmembrane region" description="Helical" evidence="7">
    <location>
        <begin position="123"/>
        <end position="143"/>
    </location>
</feature>
<feature type="transmembrane region" description="Helical" evidence="7">
    <location>
        <begin position="95"/>
        <end position="116"/>
    </location>
</feature>
<dbReference type="InterPro" id="IPR001640">
    <property type="entry name" value="Lgt"/>
</dbReference>
<feature type="transmembrane region" description="Helical" evidence="7">
    <location>
        <begin position="23"/>
        <end position="43"/>
    </location>
</feature>
<evidence type="ECO:0000256" key="7">
    <source>
        <dbReference type="HAMAP-Rule" id="MF_01147"/>
    </source>
</evidence>
<keyword evidence="9" id="KW-1185">Reference proteome</keyword>
<proteinExistence type="inferred from homology"/>
<reference evidence="8" key="1">
    <citation type="submission" date="2021-01" db="EMBL/GenBank/DDBJ databases">
        <title>Marivirga sp. nov., isolated from intertidal surface sediments.</title>
        <authorList>
            <person name="Zhang M."/>
        </authorList>
    </citation>
    <scope>NUCLEOTIDE SEQUENCE</scope>
    <source>
        <strain evidence="8">SM1354</strain>
    </source>
</reference>
<keyword evidence="6 7" id="KW-0472">Membrane</keyword>